<sequence length="313" mass="32767">MEAIANNILATIGKTPLVRLAKINRGAAEVLAKVEFFNPGGSVKDRIALAMIDDAERRGCLRPGNLIVEPTSGNTGIGLALVAAVKGYRLILTMPETMSIERRKLMAAYGAELVLTDGTKGMLGAIAKAEEILAANPGAFMPQQFMNEANPAMHEVTTAQEILNDTADRVDVLVAGIGTGGTFTGVGRALRKRLPKVMLVGVEPEDSPVLSGGLPGPHKIQGIGAGFVPGVMDMALLDEVMPVAADAAMSAARLAAQREGILVGISAGAALFAALELSKRPALAGKRIVVILPDTGERYLSTYNYHEPLSPPR</sequence>
<dbReference type="SUPFAM" id="SSF53686">
    <property type="entry name" value="Tryptophan synthase beta subunit-like PLP-dependent enzymes"/>
    <property type="match status" value="1"/>
</dbReference>
<evidence type="ECO:0000256" key="5">
    <source>
        <dbReference type="ARBA" id="ARBA00019371"/>
    </source>
</evidence>
<evidence type="ECO:0000256" key="2">
    <source>
        <dbReference type="ARBA" id="ARBA00004962"/>
    </source>
</evidence>
<evidence type="ECO:0000256" key="9">
    <source>
        <dbReference type="ARBA" id="ARBA00023192"/>
    </source>
</evidence>
<dbReference type="NCBIfam" id="TIGR01136">
    <property type="entry name" value="cysKM"/>
    <property type="match status" value="1"/>
</dbReference>
<evidence type="ECO:0000313" key="16">
    <source>
        <dbReference type="Proteomes" id="UP001238163"/>
    </source>
</evidence>
<dbReference type="Proteomes" id="UP001238163">
    <property type="component" value="Unassembled WGS sequence"/>
</dbReference>
<organism evidence="15 16">
    <name type="scientific">Oligosphaera ethanolica</name>
    <dbReference type="NCBI Taxonomy" id="760260"/>
    <lineage>
        <taxon>Bacteria</taxon>
        <taxon>Pseudomonadati</taxon>
        <taxon>Lentisphaerota</taxon>
        <taxon>Oligosphaeria</taxon>
        <taxon>Oligosphaerales</taxon>
        <taxon>Oligosphaeraceae</taxon>
        <taxon>Oligosphaera</taxon>
    </lineage>
</organism>
<evidence type="ECO:0000256" key="8">
    <source>
        <dbReference type="ARBA" id="ARBA00022898"/>
    </source>
</evidence>
<comment type="similarity">
    <text evidence="3 13">Belongs to the cysteine synthase/cystathionine beta-synthase family.</text>
</comment>
<evidence type="ECO:0000256" key="6">
    <source>
        <dbReference type="ARBA" id="ARBA00022605"/>
    </source>
</evidence>
<keyword evidence="7 13" id="KW-0808">Transferase</keyword>
<proteinExistence type="inferred from homology"/>
<feature type="binding site" evidence="11">
    <location>
        <begin position="178"/>
        <end position="182"/>
    </location>
    <ligand>
        <name>pyridoxal 5'-phosphate</name>
        <dbReference type="ChEBI" id="CHEBI:597326"/>
    </ligand>
</feature>
<dbReference type="PANTHER" id="PTHR10314">
    <property type="entry name" value="CYSTATHIONINE BETA-SYNTHASE"/>
    <property type="match status" value="1"/>
</dbReference>
<comment type="caution">
    <text evidence="15">The sequence shown here is derived from an EMBL/GenBank/DDBJ whole genome shotgun (WGS) entry which is preliminary data.</text>
</comment>
<feature type="binding site" evidence="11">
    <location>
        <position position="74"/>
    </location>
    <ligand>
        <name>pyridoxal 5'-phosphate</name>
        <dbReference type="ChEBI" id="CHEBI:597326"/>
    </ligand>
</feature>
<feature type="binding site" evidence="11">
    <location>
        <position position="266"/>
    </location>
    <ligand>
        <name>pyridoxal 5'-phosphate</name>
        <dbReference type="ChEBI" id="CHEBI:597326"/>
    </ligand>
</feature>
<dbReference type="InterPro" id="IPR001926">
    <property type="entry name" value="TrpB-like_PALP"/>
</dbReference>
<comment type="cofactor">
    <cofactor evidence="1 11 13">
        <name>pyridoxal 5'-phosphate</name>
        <dbReference type="ChEBI" id="CHEBI:597326"/>
    </cofactor>
</comment>
<evidence type="ECO:0000256" key="13">
    <source>
        <dbReference type="RuleBase" id="RU003985"/>
    </source>
</evidence>
<keyword evidence="6 13" id="KW-0028">Amino-acid biosynthesis</keyword>
<evidence type="ECO:0000259" key="14">
    <source>
        <dbReference type="Pfam" id="PF00291"/>
    </source>
</evidence>
<name>A0AAE4AMF3_9BACT</name>
<evidence type="ECO:0000256" key="4">
    <source>
        <dbReference type="ARBA" id="ARBA00012681"/>
    </source>
</evidence>
<dbReference type="CDD" id="cd01561">
    <property type="entry name" value="CBS_like"/>
    <property type="match status" value="1"/>
</dbReference>
<keyword evidence="16" id="KW-1185">Reference proteome</keyword>
<comment type="catalytic activity">
    <reaction evidence="10 13">
        <text>O-acetyl-L-serine + hydrogen sulfide = L-cysteine + acetate</text>
        <dbReference type="Rhea" id="RHEA:14829"/>
        <dbReference type="ChEBI" id="CHEBI:29919"/>
        <dbReference type="ChEBI" id="CHEBI:30089"/>
        <dbReference type="ChEBI" id="CHEBI:35235"/>
        <dbReference type="ChEBI" id="CHEBI:58340"/>
        <dbReference type="EC" id="2.5.1.47"/>
    </reaction>
</comment>
<evidence type="ECO:0000256" key="12">
    <source>
        <dbReference type="PIRSR" id="PIRSR605856-51"/>
    </source>
</evidence>
<dbReference type="InterPro" id="IPR005856">
    <property type="entry name" value="Cys_synth"/>
</dbReference>
<dbReference type="FunFam" id="3.40.50.1100:FF:000002">
    <property type="entry name" value="Cysteine synthase"/>
    <property type="match status" value="1"/>
</dbReference>
<evidence type="ECO:0000256" key="11">
    <source>
        <dbReference type="PIRSR" id="PIRSR605856-50"/>
    </source>
</evidence>
<dbReference type="AlphaFoldDB" id="A0AAE4AMF3"/>
<dbReference type="Pfam" id="PF00291">
    <property type="entry name" value="PALP"/>
    <property type="match status" value="1"/>
</dbReference>
<dbReference type="FunFam" id="3.40.50.1100:FF:000118">
    <property type="entry name" value="Related to CYS4-cystathionine beta-synthase"/>
    <property type="match status" value="1"/>
</dbReference>
<dbReference type="Gene3D" id="3.40.50.1100">
    <property type="match status" value="2"/>
</dbReference>
<dbReference type="InterPro" id="IPR036052">
    <property type="entry name" value="TrpB-like_PALP_sf"/>
</dbReference>
<accession>A0AAE4AMF3</accession>
<dbReference type="RefSeq" id="WP_307260619.1">
    <property type="nucleotide sequence ID" value="NZ_JAUSVL010000001.1"/>
</dbReference>
<evidence type="ECO:0000313" key="15">
    <source>
        <dbReference type="EMBL" id="MDQ0289239.1"/>
    </source>
</evidence>
<keyword evidence="8 11" id="KW-0663">Pyridoxal phosphate</keyword>
<dbReference type="InterPro" id="IPR050214">
    <property type="entry name" value="Cys_Synth/Cystath_Beta-Synth"/>
</dbReference>
<dbReference type="GO" id="GO:0006535">
    <property type="term" value="P:cysteine biosynthetic process from serine"/>
    <property type="evidence" value="ECO:0007669"/>
    <property type="project" value="UniProtKB-UniRule"/>
</dbReference>
<keyword evidence="9 13" id="KW-0198">Cysteine biosynthesis</keyword>
<dbReference type="GO" id="GO:0004124">
    <property type="term" value="F:cysteine synthase activity"/>
    <property type="evidence" value="ECO:0007669"/>
    <property type="project" value="UniProtKB-UniRule"/>
</dbReference>
<evidence type="ECO:0000256" key="10">
    <source>
        <dbReference type="ARBA" id="ARBA00047931"/>
    </source>
</evidence>
<evidence type="ECO:0000256" key="1">
    <source>
        <dbReference type="ARBA" id="ARBA00001933"/>
    </source>
</evidence>
<dbReference type="InterPro" id="IPR005859">
    <property type="entry name" value="CysK"/>
</dbReference>
<evidence type="ECO:0000256" key="7">
    <source>
        <dbReference type="ARBA" id="ARBA00022679"/>
    </source>
</evidence>
<dbReference type="EC" id="2.5.1.47" evidence="4 13"/>
<feature type="modified residue" description="N6-(pyridoxal phosphate)lysine" evidence="12">
    <location>
        <position position="44"/>
    </location>
</feature>
<dbReference type="PROSITE" id="PS00901">
    <property type="entry name" value="CYS_SYNTHASE"/>
    <property type="match status" value="1"/>
</dbReference>
<dbReference type="InterPro" id="IPR001216">
    <property type="entry name" value="P-phosphate_BS"/>
</dbReference>
<evidence type="ECO:0000256" key="3">
    <source>
        <dbReference type="ARBA" id="ARBA00007103"/>
    </source>
</evidence>
<dbReference type="NCBIfam" id="TIGR01139">
    <property type="entry name" value="cysK"/>
    <property type="match status" value="1"/>
</dbReference>
<reference evidence="15" key="1">
    <citation type="submission" date="2023-07" db="EMBL/GenBank/DDBJ databases">
        <title>Genomic Encyclopedia of Type Strains, Phase IV (KMG-IV): sequencing the most valuable type-strain genomes for metagenomic binning, comparative biology and taxonomic classification.</title>
        <authorList>
            <person name="Goeker M."/>
        </authorList>
    </citation>
    <scope>NUCLEOTIDE SEQUENCE</scope>
    <source>
        <strain evidence="15">DSM 24202</strain>
    </source>
</reference>
<gene>
    <name evidence="15" type="ORF">J3R75_001346</name>
</gene>
<dbReference type="EMBL" id="JAUSVL010000001">
    <property type="protein sequence ID" value="MDQ0289239.1"/>
    <property type="molecule type" value="Genomic_DNA"/>
</dbReference>
<protein>
    <recommendedName>
        <fullName evidence="5 13">Cysteine synthase</fullName>
        <ecNumber evidence="4 13">2.5.1.47</ecNumber>
    </recommendedName>
</protein>
<feature type="domain" description="Tryptophan synthase beta chain-like PALP" evidence="14">
    <location>
        <begin position="10"/>
        <end position="294"/>
    </location>
</feature>
<comment type="pathway">
    <text evidence="2">Amino-acid biosynthesis; L-cysteine biosynthesis; L-cysteine from L-serine: step 2/2.</text>
</comment>